<proteinExistence type="predicted"/>
<comment type="caution">
    <text evidence="1">The sequence shown here is derived from an EMBL/GenBank/DDBJ whole genome shotgun (WGS) entry which is preliminary data.</text>
</comment>
<gene>
    <name evidence="1" type="ORF">RHMOL_Rhmol05G0202200</name>
</gene>
<sequence length="209" mass="23893">MRTILMGIPLLLGITEETQKITIPMLEHKEGYPRTEAIRISMVPRADTSFVPQLYEAEIIINSQPPWSKEIVRRWKWTFCVWTSIHIYIMLLIILVRCFKPLIVPITAANRTSPTERGDEPEVTSTEAWKEPRVRERRKEEREVSEALRRWKQSRSERKAMLLRGVSPDTVGSSASSTSNITRVETFVATNTTEDVGDSESVTFGGSTE</sequence>
<keyword evidence="2" id="KW-1185">Reference proteome</keyword>
<accession>A0ACC0NSA7</accession>
<reference evidence="1" key="1">
    <citation type="submission" date="2022-02" db="EMBL/GenBank/DDBJ databases">
        <title>Plant Genome Project.</title>
        <authorList>
            <person name="Zhang R.-G."/>
        </authorList>
    </citation>
    <scope>NUCLEOTIDE SEQUENCE</scope>
    <source>
        <strain evidence="1">AT1</strain>
    </source>
</reference>
<evidence type="ECO:0000313" key="1">
    <source>
        <dbReference type="EMBL" id="KAI8555801.1"/>
    </source>
</evidence>
<organism evidence="1 2">
    <name type="scientific">Rhododendron molle</name>
    <name type="common">Chinese azalea</name>
    <name type="synonym">Azalea mollis</name>
    <dbReference type="NCBI Taxonomy" id="49168"/>
    <lineage>
        <taxon>Eukaryota</taxon>
        <taxon>Viridiplantae</taxon>
        <taxon>Streptophyta</taxon>
        <taxon>Embryophyta</taxon>
        <taxon>Tracheophyta</taxon>
        <taxon>Spermatophyta</taxon>
        <taxon>Magnoliopsida</taxon>
        <taxon>eudicotyledons</taxon>
        <taxon>Gunneridae</taxon>
        <taxon>Pentapetalae</taxon>
        <taxon>asterids</taxon>
        <taxon>Ericales</taxon>
        <taxon>Ericaceae</taxon>
        <taxon>Ericoideae</taxon>
        <taxon>Rhodoreae</taxon>
        <taxon>Rhododendron</taxon>
    </lineage>
</organism>
<name>A0ACC0NSA7_RHOML</name>
<evidence type="ECO:0000313" key="2">
    <source>
        <dbReference type="Proteomes" id="UP001062846"/>
    </source>
</evidence>
<dbReference type="Proteomes" id="UP001062846">
    <property type="component" value="Chromosome 5"/>
</dbReference>
<protein>
    <submittedName>
        <fullName evidence="1">Uncharacterized protein</fullName>
    </submittedName>
</protein>
<dbReference type="EMBL" id="CM046392">
    <property type="protein sequence ID" value="KAI8555801.1"/>
    <property type="molecule type" value="Genomic_DNA"/>
</dbReference>